<evidence type="ECO:0000313" key="1">
    <source>
        <dbReference type="EMBL" id="SFW84742.1"/>
    </source>
</evidence>
<organism evidence="1 2">
    <name type="scientific">Amycolatopsis australiensis</name>
    <dbReference type="NCBI Taxonomy" id="546364"/>
    <lineage>
        <taxon>Bacteria</taxon>
        <taxon>Bacillati</taxon>
        <taxon>Actinomycetota</taxon>
        <taxon>Actinomycetes</taxon>
        <taxon>Pseudonocardiales</taxon>
        <taxon>Pseudonocardiaceae</taxon>
        <taxon>Amycolatopsis</taxon>
    </lineage>
</organism>
<reference evidence="2" key="1">
    <citation type="submission" date="2016-11" db="EMBL/GenBank/DDBJ databases">
        <authorList>
            <person name="Varghese N."/>
            <person name="Submissions S."/>
        </authorList>
    </citation>
    <scope>NUCLEOTIDE SEQUENCE [LARGE SCALE GENOMIC DNA]</scope>
    <source>
        <strain evidence="2">DSM 44671</strain>
    </source>
</reference>
<dbReference type="Proteomes" id="UP000182740">
    <property type="component" value="Unassembled WGS sequence"/>
</dbReference>
<sequence length="269" mass="27572">MRGCGLKVALFLGAVVVLTAGIVVAVVLTRSPVRTPGCTVALPGQGAYTFTPEQANNAATIAAVGTKLGLPPHAATVALATALQESKLRNLEGGDRDSVGLFQQRPSQGWGTVAQLRDPVYAATAFYEKLDKLPGWEAMPITEAAQAIQRSGVPGAYAQWEPQSRALAAAFTGQVPAALTCRNLTLAAPADVAAAATGELGTARLSGAHPAGEGWTYASWLVGRAEALGVDKVSFAGQTWTAESGAWAQDSAAGADLSLHQAPAARQSE</sequence>
<evidence type="ECO:0000313" key="2">
    <source>
        <dbReference type="Proteomes" id="UP000182740"/>
    </source>
</evidence>
<dbReference type="EMBL" id="FPJG01000006">
    <property type="protein sequence ID" value="SFW84742.1"/>
    <property type="molecule type" value="Genomic_DNA"/>
</dbReference>
<name>A0A1K1SKA7_9PSEU</name>
<proteinExistence type="predicted"/>
<accession>A0A1K1SKA7</accession>
<dbReference type="STRING" id="546364.SAMN04489730_5944"/>
<protein>
    <submittedName>
        <fullName evidence="1">Uncharacterized protein</fullName>
    </submittedName>
</protein>
<dbReference type="AlphaFoldDB" id="A0A1K1SKA7"/>
<keyword evidence="2" id="KW-1185">Reference proteome</keyword>
<gene>
    <name evidence="1" type="ORF">SAMN04489730_5944</name>
</gene>